<sequence>WMTLNFPFSPIETVPVNLKPGLDGPSGYTLGHCQDDKIKAQQRSGDRNGKRKEKSTKIGPGKSISHSRICLKKDGSHQVEIIRMIPWDLIKRSQDFGMPIMDYHT</sequence>
<organism evidence="2">
    <name type="scientific">Human immunodeficiency virus type 1</name>
    <name type="common">HIV-1</name>
    <dbReference type="NCBI Taxonomy" id="11676"/>
    <lineage>
        <taxon>Viruses</taxon>
        <taxon>Riboviria</taxon>
        <taxon>Pararnavirae</taxon>
        <taxon>Artverviricota</taxon>
        <taxon>Revtraviricetes</taxon>
        <taxon>Ortervirales</taxon>
        <taxon>Retroviridae</taxon>
        <taxon>Orthoretrovirinae</taxon>
        <taxon>Lentivirus</taxon>
        <taxon>Lentivirus humimdef1</taxon>
    </lineage>
</organism>
<feature type="compositionally biased region" description="Basic and acidic residues" evidence="1">
    <location>
        <begin position="33"/>
        <end position="48"/>
    </location>
</feature>
<dbReference type="EMBL" id="DQ155067">
    <property type="protein sequence ID" value="AAZ91593.1"/>
    <property type="molecule type" value="Genomic_DNA"/>
</dbReference>
<feature type="non-terminal residue" evidence="2">
    <location>
        <position position="1"/>
    </location>
</feature>
<gene>
    <name evidence="2" type="primary">pol</name>
</gene>
<name>Q3S7R3_HV1</name>
<evidence type="ECO:0000313" key="2">
    <source>
        <dbReference type="EMBL" id="AAZ91593.1"/>
    </source>
</evidence>
<reference evidence="2" key="1">
    <citation type="submission" date="2005-08" db="EMBL/GenBank/DDBJ databases">
        <title>Genomic Diversity of HIV-1 subtypes in Northern Kenya.</title>
        <authorList>
            <person name="Khamadi S.A."/>
            <person name="Ochieng W."/>
            <person name="Lihana R.W."/>
            <person name="Kiptoo M.K."/>
            <person name="Kinyua J.G."/>
            <person name="Lagat N."/>
            <person name="Muriuki J."/>
            <person name="Mwangi J."/>
            <person name="Pelle R."/>
            <person name="Muigai A."/>
            <person name="Carter J."/>
            <person name="Yamada R."/>
            <person name="Mpoke S."/>
        </authorList>
    </citation>
    <scope>NUCLEOTIDE SEQUENCE</scope>
    <source>
        <strain evidence="2">MYDH012</strain>
    </source>
</reference>
<proteinExistence type="predicted"/>
<protein>
    <submittedName>
        <fullName evidence="2">Pol protein</fullName>
    </submittedName>
</protein>
<organismHost>
    <name type="scientific">Homo sapiens</name>
    <name type="common">Human</name>
    <dbReference type="NCBI Taxonomy" id="9606"/>
</organismHost>
<dbReference type="Gene3D" id="3.10.10.10">
    <property type="entry name" value="HIV Type 1 Reverse Transcriptase, subunit A, domain 1"/>
    <property type="match status" value="1"/>
</dbReference>
<feature type="non-terminal residue" evidence="2">
    <location>
        <position position="105"/>
    </location>
</feature>
<accession>Q3S7R3</accession>
<evidence type="ECO:0000256" key="1">
    <source>
        <dbReference type="SAM" id="MobiDB-lite"/>
    </source>
</evidence>
<feature type="region of interest" description="Disordered" evidence="1">
    <location>
        <begin position="25"/>
        <end position="64"/>
    </location>
</feature>